<accession>A0A0D0BIP3</accession>
<protein>
    <submittedName>
        <fullName evidence="1">Uncharacterized protein</fullName>
    </submittedName>
</protein>
<organism evidence="1 2">
    <name type="scientific">Suillus luteus UH-Slu-Lm8-n1</name>
    <dbReference type="NCBI Taxonomy" id="930992"/>
    <lineage>
        <taxon>Eukaryota</taxon>
        <taxon>Fungi</taxon>
        <taxon>Dikarya</taxon>
        <taxon>Basidiomycota</taxon>
        <taxon>Agaricomycotina</taxon>
        <taxon>Agaricomycetes</taxon>
        <taxon>Agaricomycetidae</taxon>
        <taxon>Boletales</taxon>
        <taxon>Suillineae</taxon>
        <taxon>Suillaceae</taxon>
        <taxon>Suillus</taxon>
    </lineage>
</organism>
<dbReference type="InParanoid" id="A0A0D0BIP3"/>
<evidence type="ECO:0000313" key="2">
    <source>
        <dbReference type="Proteomes" id="UP000054485"/>
    </source>
</evidence>
<dbReference type="EMBL" id="KN835223">
    <property type="protein sequence ID" value="KIK43038.1"/>
    <property type="molecule type" value="Genomic_DNA"/>
</dbReference>
<proteinExistence type="predicted"/>
<evidence type="ECO:0000313" key="1">
    <source>
        <dbReference type="EMBL" id="KIK43038.1"/>
    </source>
</evidence>
<dbReference type="AlphaFoldDB" id="A0A0D0BIP3"/>
<reference evidence="1 2" key="1">
    <citation type="submission" date="2014-04" db="EMBL/GenBank/DDBJ databases">
        <authorList>
            <consortium name="DOE Joint Genome Institute"/>
            <person name="Kuo A."/>
            <person name="Ruytinx J."/>
            <person name="Rineau F."/>
            <person name="Colpaert J."/>
            <person name="Kohler A."/>
            <person name="Nagy L.G."/>
            <person name="Floudas D."/>
            <person name="Copeland A."/>
            <person name="Barry K.W."/>
            <person name="Cichocki N."/>
            <person name="Veneault-Fourrey C."/>
            <person name="LaButti K."/>
            <person name="Lindquist E.A."/>
            <person name="Lipzen A."/>
            <person name="Lundell T."/>
            <person name="Morin E."/>
            <person name="Murat C."/>
            <person name="Sun H."/>
            <person name="Tunlid A."/>
            <person name="Henrissat B."/>
            <person name="Grigoriev I.V."/>
            <person name="Hibbett D.S."/>
            <person name="Martin F."/>
            <person name="Nordberg H.P."/>
            <person name="Cantor M.N."/>
            <person name="Hua S.X."/>
        </authorList>
    </citation>
    <scope>NUCLEOTIDE SEQUENCE [LARGE SCALE GENOMIC DNA]</scope>
    <source>
        <strain evidence="1 2">UH-Slu-Lm8-n1</strain>
    </source>
</reference>
<name>A0A0D0BIP3_9AGAM</name>
<sequence>MFWDEQNKIKYCSTNVSTPPTPMPDTLSFKTLPPSSRLRVRGGSRASTPSVSSGYCTKARERCAKRLCSRPHRGAFYAVRFKRMYLSLPIGRMICSWALTEICSWAWFEAV</sequence>
<gene>
    <name evidence="1" type="ORF">CY34DRAFT_740388</name>
</gene>
<dbReference type="HOGENOM" id="CLU_2160095_0_0_1"/>
<reference evidence="2" key="2">
    <citation type="submission" date="2015-01" db="EMBL/GenBank/DDBJ databases">
        <title>Evolutionary Origins and Diversification of the Mycorrhizal Mutualists.</title>
        <authorList>
            <consortium name="DOE Joint Genome Institute"/>
            <consortium name="Mycorrhizal Genomics Consortium"/>
            <person name="Kohler A."/>
            <person name="Kuo A."/>
            <person name="Nagy L.G."/>
            <person name="Floudas D."/>
            <person name="Copeland A."/>
            <person name="Barry K.W."/>
            <person name="Cichocki N."/>
            <person name="Veneault-Fourrey C."/>
            <person name="LaButti K."/>
            <person name="Lindquist E.A."/>
            <person name="Lipzen A."/>
            <person name="Lundell T."/>
            <person name="Morin E."/>
            <person name="Murat C."/>
            <person name="Riley R."/>
            <person name="Ohm R."/>
            <person name="Sun H."/>
            <person name="Tunlid A."/>
            <person name="Henrissat B."/>
            <person name="Grigoriev I.V."/>
            <person name="Hibbett D.S."/>
            <person name="Martin F."/>
        </authorList>
    </citation>
    <scope>NUCLEOTIDE SEQUENCE [LARGE SCALE GENOMIC DNA]</scope>
    <source>
        <strain evidence="2">UH-Slu-Lm8-n1</strain>
    </source>
</reference>
<keyword evidence="2" id="KW-1185">Reference proteome</keyword>
<dbReference type="Proteomes" id="UP000054485">
    <property type="component" value="Unassembled WGS sequence"/>
</dbReference>